<sequence length="140" mass="15517">MIFPVLVNTSIFIFLSFLHVYWAMGGTRGTNAVIPVIEGGNKAFKPGPLMTLAVAAGLGIFAFIMIGNLDIFKAYVSLTFFKYATLVIGMIFSLRAIGDFKYIGFFKKTKGTLFAKNDTRYYSPLCLAIAFFCYLIFLIG</sequence>
<evidence type="ECO:0000313" key="3">
    <source>
        <dbReference type="Proteomes" id="UP000030129"/>
    </source>
</evidence>
<feature type="transmembrane region" description="Helical" evidence="1">
    <location>
        <begin position="49"/>
        <end position="69"/>
    </location>
</feature>
<proteinExistence type="predicted"/>
<dbReference type="STRING" id="1406840.Q763_01965"/>
<feature type="transmembrane region" description="Helical" evidence="1">
    <location>
        <begin position="6"/>
        <end position="24"/>
    </location>
</feature>
<evidence type="ECO:0000313" key="2">
    <source>
        <dbReference type="EMBL" id="KGO84532.1"/>
    </source>
</evidence>
<keyword evidence="1" id="KW-1133">Transmembrane helix</keyword>
<dbReference type="InterPro" id="IPR025058">
    <property type="entry name" value="DUF3995"/>
</dbReference>
<keyword evidence="1" id="KW-0472">Membrane</keyword>
<protein>
    <recommendedName>
        <fullName evidence="4">DUF3995 domain-containing protein</fullName>
    </recommendedName>
</protein>
<gene>
    <name evidence="2" type="ORF">Q763_01965</name>
</gene>
<organism evidence="2 3">
    <name type="scientific">Flavobacterium beibuense F44-8</name>
    <dbReference type="NCBI Taxonomy" id="1406840"/>
    <lineage>
        <taxon>Bacteria</taxon>
        <taxon>Pseudomonadati</taxon>
        <taxon>Bacteroidota</taxon>
        <taxon>Flavobacteriia</taxon>
        <taxon>Flavobacteriales</taxon>
        <taxon>Flavobacteriaceae</taxon>
        <taxon>Flavobacterium</taxon>
    </lineage>
</organism>
<keyword evidence="3" id="KW-1185">Reference proteome</keyword>
<accession>A0A0A2LVZ1</accession>
<name>A0A0A2LVZ1_9FLAO</name>
<keyword evidence="1" id="KW-0812">Transmembrane</keyword>
<dbReference type="AlphaFoldDB" id="A0A0A2LVZ1"/>
<feature type="transmembrane region" description="Helical" evidence="1">
    <location>
        <begin position="119"/>
        <end position="139"/>
    </location>
</feature>
<dbReference type="Proteomes" id="UP000030129">
    <property type="component" value="Unassembled WGS sequence"/>
</dbReference>
<dbReference type="RefSeq" id="WP_035130579.1">
    <property type="nucleotide sequence ID" value="NZ_JRLV01000001.1"/>
</dbReference>
<reference evidence="2 3" key="1">
    <citation type="submission" date="2013-09" db="EMBL/GenBank/DDBJ databases">
        <authorList>
            <person name="Zeng Z."/>
            <person name="Chen C."/>
        </authorList>
    </citation>
    <scope>NUCLEOTIDE SEQUENCE [LARGE SCALE GENOMIC DNA]</scope>
    <source>
        <strain evidence="2 3">F44-8</strain>
    </source>
</reference>
<dbReference type="eggNOG" id="ENOG5032ZJG">
    <property type="taxonomic scope" value="Bacteria"/>
</dbReference>
<evidence type="ECO:0008006" key="4">
    <source>
        <dbReference type="Google" id="ProtNLM"/>
    </source>
</evidence>
<feature type="transmembrane region" description="Helical" evidence="1">
    <location>
        <begin position="75"/>
        <end position="98"/>
    </location>
</feature>
<dbReference type="EMBL" id="JRLV01000001">
    <property type="protein sequence ID" value="KGO84532.1"/>
    <property type="molecule type" value="Genomic_DNA"/>
</dbReference>
<comment type="caution">
    <text evidence="2">The sequence shown here is derived from an EMBL/GenBank/DDBJ whole genome shotgun (WGS) entry which is preliminary data.</text>
</comment>
<dbReference type="Pfam" id="PF13160">
    <property type="entry name" value="DUF3995"/>
    <property type="match status" value="1"/>
</dbReference>
<evidence type="ECO:0000256" key="1">
    <source>
        <dbReference type="SAM" id="Phobius"/>
    </source>
</evidence>